<dbReference type="SUPFAM" id="SSF141072">
    <property type="entry name" value="CalX-like"/>
    <property type="match status" value="2"/>
</dbReference>
<dbReference type="Pfam" id="PF03160">
    <property type="entry name" value="Calx-beta"/>
    <property type="match status" value="2"/>
</dbReference>
<feature type="signal peptide" evidence="5">
    <location>
        <begin position="1"/>
        <end position="28"/>
    </location>
</feature>
<dbReference type="InterPro" id="IPR029058">
    <property type="entry name" value="AB_hydrolase_fold"/>
</dbReference>
<dbReference type="Proteomes" id="UP000295388">
    <property type="component" value="Unassembled WGS sequence"/>
</dbReference>
<accession>A0A4R6JHV2</accession>
<comment type="caution">
    <text evidence="7">The sequence shown here is derived from an EMBL/GenBank/DDBJ whole genome shotgun (WGS) entry which is preliminary data.</text>
</comment>
<keyword evidence="3" id="KW-0106">Calcium</keyword>
<dbReference type="GO" id="GO:0007154">
    <property type="term" value="P:cell communication"/>
    <property type="evidence" value="ECO:0007669"/>
    <property type="project" value="InterPro"/>
</dbReference>
<feature type="chain" id="PRO_5020933301" evidence="5">
    <location>
        <begin position="29"/>
        <end position="933"/>
    </location>
</feature>
<feature type="domain" description="Calx-beta" evidence="6">
    <location>
        <begin position="812"/>
        <end position="933"/>
    </location>
</feature>
<dbReference type="InterPro" id="IPR003644">
    <property type="entry name" value="Calx_beta"/>
</dbReference>
<organism evidence="7 8">
    <name type="scientific">Kribbella caucasensis</name>
    <dbReference type="NCBI Taxonomy" id="2512215"/>
    <lineage>
        <taxon>Bacteria</taxon>
        <taxon>Bacillati</taxon>
        <taxon>Actinomycetota</taxon>
        <taxon>Actinomycetes</taxon>
        <taxon>Propionibacteriales</taxon>
        <taxon>Kribbellaceae</taxon>
        <taxon>Kribbella</taxon>
    </lineage>
</organism>
<evidence type="ECO:0000313" key="8">
    <source>
        <dbReference type="Proteomes" id="UP000295388"/>
    </source>
</evidence>
<keyword evidence="2" id="KW-0677">Repeat</keyword>
<dbReference type="OrthoDB" id="6646510at2"/>
<evidence type="ECO:0000259" key="6">
    <source>
        <dbReference type="Pfam" id="PF03160"/>
    </source>
</evidence>
<dbReference type="InterPro" id="IPR038081">
    <property type="entry name" value="CalX-like_sf"/>
</dbReference>
<evidence type="ECO:0000256" key="5">
    <source>
        <dbReference type="SAM" id="SignalP"/>
    </source>
</evidence>
<name>A0A4R6JHV2_9ACTN</name>
<sequence>MRIIGRITLSLGMVALLGSGLTAPAAFAAPPPPVAQGKNWITEPVAGGYRITLRLDAPAPLRDALPLLSVDGETIGVARQSADRRTVSLITKDPSVLRARDVRLVWSGEPAEGRKRSREGAGPTDSYWLKALRGPALAEDPATPGRYQVATSEYNLGDEAVYLPGLGHKSEVRGKVYTPRGAFGPRPLVVFLHGRHQVCYGDEDNPSEVPWPCGGKSKAVPSYRGYDGPAQALASHGYQVVSISANAINGWDSDAFDAGAQARAELVLHHLDLWRKWSTIGGGPFGSQYVGKVDLGNVGLMGHSRGGEGVARAAVLNTDRGGRYGIRAVLPLAPTDFARATVPGVAMSVLLPYCDGDVSDLQGQKFYDDTRYSVTGDSAPRSTVTVLGANHNFFNTEWTPGQSVAPSNDDWWGEEKTSPCGAKYAGRLTAKEQQAVGAAYIAGFFRLQLGHEAKFLPLFDGSDTRATSAGRAVVRVVAQAPAGDRRDVFRFDQALPAGAVSGSAKAAVCAGVRVPQAPAGVVRSRRPAADRGAGRQAAGPCVTNDDSSQSPHWVEAWFAARTPTTAVTKLTWTGKSGVVRIVVPAAQRDVRRYSALTFRAAPDPTSAARTDLSMRVVDGRGRAVSVPVSSLGDALVRLPGANDSGLPKNLLRTVRIPAASLKGIDLRDVRAIELRTDRASSGSVFVSDLAFSRPGLGWSGPARLLPRLSASDVKTQEGNSGVKNLDFWVSMSRPSIRPVTVYAETSGGEFGDVIGDVARQLVFKPGQTRQKVTVPIKANTRDGDDLPFNLVLSAPRDGLLADSFGSGLVLDDDPTPTVSFGSASVVEKNGFIEFPIRLSAPSDRYVSVSGLLKDGTAVIRKDYRSVYDDGSNPADRAFDGYLEPGQTTGVVQVQVVDDKVKEPTETFTATATTVDGATLTGPKTATGTIRDND</sequence>
<evidence type="ECO:0000256" key="2">
    <source>
        <dbReference type="ARBA" id="ARBA00022737"/>
    </source>
</evidence>
<feature type="region of interest" description="Disordered" evidence="4">
    <location>
        <begin position="521"/>
        <end position="548"/>
    </location>
</feature>
<dbReference type="AlphaFoldDB" id="A0A4R6JHV2"/>
<proteinExistence type="predicted"/>
<dbReference type="Gene3D" id="2.60.40.2030">
    <property type="match status" value="2"/>
</dbReference>
<reference evidence="7 8" key="1">
    <citation type="submission" date="2019-03" db="EMBL/GenBank/DDBJ databases">
        <title>Genomic Encyclopedia of Type Strains, Phase III (KMG-III): the genomes of soil and plant-associated and newly described type strains.</title>
        <authorList>
            <person name="Whitman W."/>
        </authorList>
    </citation>
    <scope>NUCLEOTIDE SEQUENCE [LARGE SCALE GENOMIC DNA]</scope>
    <source>
        <strain evidence="7 8">VKM Ac-2527</strain>
    </source>
</reference>
<dbReference type="EMBL" id="SNWQ01000022">
    <property type="protein sequence ID" value="TDO35673.1"/>
    <property type="molecule type" value="Genomic_DNA"/>
</dbReference>
<dbReference type="SUPFAM" id="SSF53474">
    <property type="entry name" value="alpha/beta-Hydrolases"/>
    <property type="match status" value="1"/>
</dbReference>
<evidence type="ECO:0000256" key="1">
    <source>
        <dbReference type="ARBA" id="ARBA00022729"/>
    </source>
</evidence>
<evidence type="ECO:0000256" key="3">
    <source>
        <dbReference type="ARBA" id="ARBA00022837"/>
    </source>
</evidence>
<keyword evidence="8" id="KW-1185">Reference proteome</keyword>
<keyword evidence="1 5" id="KW-0732">Signal</keyword>
<evidence type="ECO:0000313" key="7">
    <source>
        <dbReference type="EMBL" id="TDO35673.1"/>
    </source>
</evidence>
<dbReference type="GO" id="GO:0016020">
    <property type="term" value="C:membrane"/>
    <property type="evidence" value="ECO:0007669"/>
    <property type="project" value="InterPro"/>
</dbReference>
<feature type="domain" description="Calx-beta" evidence="6">
    <location>
        <begin position="756"/>
        <end position="798"/>
    </location>
</feature>
<gene>
    <name evidence="7" type="ORF">EV643_12284</name>
</gene>
<evidence type="ECO:0000256" key="4">
    <source>
        <dbReference type="SAM" id="MobiDB-lite"/>
    </source>
</evidence>
<dbReference type="Gene3D" id="3.40.50.1820">
    <property type="entry name" value="alpha/beta hydrolase"/>
    <property type="match status" value="1"/>
</dbReference>
<protein>
    <submittedName>
        <fullName evidence="7">Calx-beta domain-containing protein</fullName>
    </submittedName>
</protein>